<evidence type="ECO:0000313" key="3">
    <source>
        <dbReference type="EMBL" id="KAF2435006.1"/>
    </source>
</evidence>
<comment type="caution">
    <text evidence="3">The sequence shown here is derived from an EMBL/GenBank/DDBJ whole genome shotgun (WGS) entry which is preliminary data.</text>
</comment>
<dbReference type="Pfam" id="PF00615">
    <property type="entry name" value="RGS"/>
    <property type="match status" value="1"/>
</dbReference>
<dbReference type="SUPFAM" id="SSF48097">
    <property type="entry name" value="Regulator of G-protein signaling, RGS"/>
    <property type="match status" value="1"/>
</dbReference>
<evidence type="ECO:0000256" key="1">
    <source>
        <dbReference type="SAM" id="Phobius"/>
    </source>
</evidence>
<feature type="transmembrane region" description="Helical" evidence="1">
    <location>
        <begin position="297"/>
        <end position="319"/>
    </location>
</feature>
<keyword evidence="4" id="KW-1185">Reference proteome</keyword>
<name>A0A9P4U2X8_9PEZI</name>
<dbReference type="Proteomes" id="UP000800235">
    <property type="component" value="Unassembled WGS sequence"/>
</dbReference>
<dbReference type="OrthoDB" id="3232309at2759"/>
<dbReference type="EMBL" id="MU007014">
    <property type="protein sequence ID" value="KAF2435006.1"/>
    <property type="molecule type" value="Genomic_DNA"/>
</dbReference>
<dbReference type="AlphaFoldDB" id="A0A9P4U2X8"/>
<sequence>MSILFYKRPSYVEPLKGPLRKNECQKLVEKLYSGRSSIPEQFSFDNVVNHKTQPPCSLQDFMDYSVYIAHDAENLQFFLWLKDYTKRFHALKKEEQALSPKRGLMDANGKQDSQISLMKKTPALKSSYAFLTMSSEFAGSIQVPPEGRHADSIFTSSTASKSTLNEVAENTLTQAGLTWQPFTVQPFREEISMVISHYLAQSAPRELNLSHRDRTAVLHALQHTTHPSAFESISTIIETVLRGQSHPNFIRWSICNGNKPNTIFVRSVGVLNSVLGVLLEVFLTVSRKHRGLRLIPLLLLFIGLTCTIASYKGLCLVLYSKGHMRRLRPWEEVDPAFPPSMPTSLQMLTTRNNNSDEEATVATTIHRSRNCSGLNRRQSSIAHPHEAYFGFGNEYADEEWVKRYKKKSLLKKLFDDYTWIQDPGMRDVQNRIVRQSLLWGGIWAIVTMAGFVMLPVWGVI</sequence>
<reference evidence="3" key="1">
    <citation type="journal article" date="2020" name="Stud. Mycol.">
        <title>101 Dothideomycetes genomes: a test case for predicting lifestyles and emergence of pathogens.</title>
        <authorList>
            <person name="Haridas S."/>
            <person name="Albert R."/>
            <person name="Binder M."/>
            <person name="Bloem J."/>
            <person name="Labutti K."/>
            <person name="Salamov A."/>
            <person name="Andreopoulos B."/>
            <person name="Baker S."/>
            <person name="Barry K."/>
            <person name="Bills G."/>
            <person name="Bluhm B."/>
            <person name="Cannon C."/>
            <person name="Castanera R."/>
            <person name="Culley D."/>
            <person name="Daum C."/>
            <person name="Ezra D."/>
            <person name="Gonzalez J."/>
            <person name="Henrissat B."/>
            <person name="Kuo A."/>
            <person name="Liang C."/>
            <person name="Lipzen A."/>
            <person name="Lutzoni F."/>
            <person name="Magnuson J."/>
            <person name="Mondo S."/>
            <person name="Nolan M."/>
            <person name="Ohm R."/>
            <person name="Pangilinan J."/>
            <person name="Park H.-J."/>
            <person name="Ramirez L."/>
            <person name="Alfaro M."/>
            <person name="Sun H."/>
            <person name="Tritt A."/>
            <person name="Yoshinaga Y."/>
            <person name="Zwiers L.-H."/>
            <person name="Turgeon B."/>
            <person name="Goodwin S."/>
            <person name="Spatafora J."/>
            <person name="Crous P."/>
            <person name="Grigoriev I."/>
        </authorList>
    </citation>
    <scope>NUCLEOTIDE SEQUENCE</scope>
    <source>
        <strain evidence="3">CBS 130266</strain>
    </source>
</reference>
<feature type="transmembrane region" description="Helical" evidence="1">
    <location>
        <begin position="436"/>
        <end position="457"/>
    </location>
</feature>
<dbReference type="InterPro" id="IPR036305">
    <property type="entry name" value="RGS_sf"/>
</dbReference>
<evidence type="ECO:0000313" key="4">
    <source>
        <dbReference type="Proteomes" id="UP000800235"/>
    </source>
</evidence>
<organism evidence="3 4">
    <name type="scientific">Tothia fuscella</name>
    <dbReference type="NCBI Taxonomy" id="1048955"/>
    <lineage>
        <taxon>Eukaryota</taxon>
        <taxon>Fungi</taxon>
        <taxon>Dikarya</taxon>
        <taxon>Ascomycota</taxon>
        <taxon>Pezizomycotina</taxon>
        <taxon>Dothideomycetes</taxon>
        <taxon>Pleosporomycetidae</taxon>
        <taxon>Venturiales</taxon>
        <taxon>Cylindrosympodiaceae</taxon>
        <taxon>Tothia</taxon>
    </lineage>
</organism>
<evidence type="ECO:0000259" key="2">
    <source>
        <dbReference type="Pfam" id="PF00615"/>
    </source>
</evidence>
<feature type="domain" description="RGS" evidence="2">
    <location>
        <begin position="189"/>
        <end position="251"/>
    </location>
</feature>
<proteinExistence type="predicted"/>
<keyword evidence="1" id="KW-1133">Transmembrane helix</keyword>
<dbReference type="Gene3D" id="1.10.167.10">
    <property type="entry name" value="Regulator of G-protein Signalling 4, domain 2"/>
    <property type="match status" value="1"/>
</dbReference>
<dbReference type="PANTHER" id="PTHR39466:SF1">
    <property type="entry name" value="RGS DOMAIN-CONTAINING PROTEIN"/>
    <property type="match status" value="1"/>
</dbReference>
<dbReference type="InterPro" id="IPR044926">
    <property type="entry name" value="RGS_subdomain_2"/>
</dbReference>
<keyword evidence="1" id="KW-0472">Membrane</keyword>
<gene>
    <name evidence="3" type="ORF">EJ08DRAFT_387049</name>
</gene>
<dbReference type="PANTHER" id="PTHR39466">
    <property type="entry name" value="RGS DOMAIN-CONTAINING PROTEIN"/>
    <property type="match status" value="1"/>
</dbReference>
<dbReference type="InterPro" id="IPR016137">
    <property type="entry name" value="RGS"/>
</dbReference>
<accession>A0A9P4U2X8</accession>
<protein>
    <recommendedName>
        <fullName evidence="2">RGS domain-containing protein</fullName>
    </recommendedName>
</protein>
<keyword evidence="1" id="KW-0812">Transmembrane</keyword>